<accession>A0A4Z0P5U5</accession>
<dbReference type="GO" id="GO:0016740">
    <property type="term" value="F:transferase activity"/>
    <property type="evidence" value="ECO:0007669"/>
    <property type="project" value="UniProtKB-KW"/>
</dbReference>
<dbReference type="EMBL" id="SRLA01000003">
    <property type="protein sequence ID" value="TGE06027.1"/>
    <property type="molecule type" value="Genomic_DNA"/>
</dbReference>
<keyword evidence="1" id="KW-0808">Transferase</keyword>
<proteinExistence type="predicted"/>
<evidence type="ECO:0000313" key="1">
    <source>
        <dbReference type="EMBL" id="TGE06027.1"/>
    </source>
</evidence>
<sequence>MLTIPDLRQRGLILFEAISGSRAYGTHLPHSDTDLKGVFILPETEFYGLDYVPQVANDTNDEVFYELRRFVELLVKNNPTVLELLGTPEDCVVYRHPLFAAFRAEDFLSKLCRLSFAEYAVAQIRKARGLNKKINHPEPPSRKSVLDFCYVTVGAGAQPVATWLARRGYAAIQCGLANVPHLQDLYALFVDTTPDQRLHYRGLVRDPDTSQDVQLSAIPKGEEPVVYLSFNRNGYSTYCRVYREYKEWEQKRNPERYQNTVQHGKNYDAKNMLHVFRLLRMAEEIARTGQLHVRRPDRDFLLQIRRGEFEYDYLLAEAEALVARVEAAFATSALADAPDTTAAEQLLVQTRLAWYAEHLA</sequence>
<dbReference type="OrthoDB" id="243791at2"/>
<name>A0A4Z0P5U5_9BACT</name>
<gene>
    <name evidence="1" type="ORF">EU556_14255</name>
</gene>
<protein>
    <submittedName>
        <fullName evidence="1">Nucleotidyltransferase</fullName>
    </submittedName>
</protein>
<organism evidence="1 2">
    <name type="scientific">Hymenobacter fodinae</name>
    <dbReference type="NCBI Taxonomy" id="2510796"/>
    <lineage>
        <taxon>Bacteria</taxon>
        <taxon>Pseudomonadati</taxon>
        <taxon>Bacteroidota</taxon>
        <taxon>Cytophagia</taxon>
        <taxon>Cytophagales</taxon>
        <taxon>Hymenobacteraceae</taxon>
        <taxon>Hymenobacter</taxon>
    </lineage>
</organism>
<dbReference type="InterPro" id="IPR018775">
    <property type="entry name" value="RlaP"/>
</dbReference>
<evidence type="ECO:0000313" key="2">
    <source>
        <dbReference type="Proteomes" id="UP000298337"/>
    </source>
</evidence>
<dbReference type="Pfam" id="PF10127">
    <property type="entry name" value="RlaP"/>
    <property type="match status" value="1"/>
</dbReference>
<dbReference type="PANTHER" id="PTHR34817">
    <property type="entry name" value="NUCLEOTIDYLTRANSFERASE"/>
    <property type="match status" value="1"/>
</dbReference>
<comment type="caution">
    <text evidence="1">The sequence shown here is derived from an EMBL/GenBank/DDBJ whole genome shotgun (WGS) entry which is preliminary data.</text>
</comment>
<dbReference type="RefSeq" id="WP_135434821.1">
    <property type="nucleotide sequence ID" value="NZ_SRLA01000003.1"/>
</dbReference>
<dbReference type="PANTHER" id="PTHR34817:SF2">
    <property type="entry name" value="NUCLEOTIDYLTRANSFERASE"/>
    <property type="match status" value="1"/>
</dbReference>
<dbReference type="AlphaFoldDB" id="A0A4Z0P5U5"/>
<keyword evidence="2" id="KW-1185">Reference proteome</keyword>
<reference evidence="1 2" key="1">
    <citation type="submission" date="2019-04" db="EMBL/GenBank/DDBJ databases">
        <authorList>
            <person name="Feng G."/>
            <person name="Zhang J."/>
            <person name="Zhu H."/>
        </authorList>
    </citation>
    <scope>NUCLEOTIDE SEQUENCE [LARGE SCALE GENOMIC DNA]</scope>
    <source>
        <strain evidence="1 2">92R-1</strain>
    </source>
</reference>
<dbReference type="Proteomes" id="UP000298337">
    <property type="component" value="Unassembled WGS sequence"/>
</dbReference>